<dbReference type="EMBL" id="JACGCI010000168">
    <property type="protein sequence ID" value="KAF6742779.1"/>
    <property type="molecule type" value="Genomic_DNA"/>
</dbReference>
<gene>
    <name evidence="2" type="ORF">DFP72DRAFT_1081277</name>
</gene>
<evidence type="ECO:0000313" key="2">
    <source>
        <dbReference type="EMBL" id="KAF6742779.1"/>
    </source>
</evidence>
<reference evidence="2 3" key="1">
    <citation type="submission" date="2020-07" db="EMBL/GenBank/DDBJ databases">
        <title>Comparative genomics of pyrophilous fungi reveals a link between fire events and developmental genes.</title>
        <authorList>
            <consortium name="DOE Joint Genome Institute"/>
            <person name="Steindorff A.S."/>
            <person name="Carver A."/>
            <person name="Calhoun S."/>
            <person name="Stillman K."/>
            <person name="Liu H."/>
            <person name="Lipzen A."/>
            <person name="Pangilinan J."/>
            <person name="Labutti K."/>
            <person name="Bruns T.D."/>
            <person name="Grigoriev I.V."/>
        </authorList>
    </citation>
    <scope>NUCLEOTIDE SEQUENCE [LARGE SCALE GENOMIC DNA]</scope>
    <source>
        <strain evidence="2 3">CBS 144469</strain>
    </source>
</reference>
<name>A0A8H6H983_9AGAR</name>
<proteinExistence type="predicted"/>
<dbReference type="AlphaFoldDB" id="A0A8H6H983"/>
<feature type="region of interest" description="Disordered" evidence="1">
    <location>
        <begin position="48"/>
        <end position="68"/>
    </location>
</feature>
<keyword evidence="3" id="KW-1185">Reference proteome</keyword>
<evidence type="ECO:0000313" key="3">
    <source>
        <dbReference type="Proteomes" id="UP000521943"/>
    </source>
</evidence>
<dbReference type="Proteomes" id="UP000521943">
    <property type="component" value="Unassembled WGS sequence"/>
</dbReference>
<sequence length="68" mass="7506">MMLLLWWGRAAAPGPDSFREDSRNSWKALVADVSSCFDILMSTGGCKEKRRLEDPPAPAGSSKKARHD</sequence>
<protein>
    <submittedName>
        <fullName evidence="2">Uncharacterized protein</fullName>
    </submittedName>
</protein>
<accession>A0A8H6H983</accession>
<comment type="caution">
    <text evidence="2">The sequence shown here is derived from an EMBL/GenBank/DDBJ whole genome shotgun (WGS) entry which is preliminary data.</text>
</comment>
<organism evidence="2 3">
    <name type="scientific">Ephemerocybe angulata</name>
    <dbReference type="NCBI Taxonomy" id="980116"/>
    <lineage>
        <taxon>Eukaryota</taxon>
        <taxon>Fungi</taxon>
        <taxon>Dikarya</taxon>
        <taxon>Basidiomycota</taxon>
        <taxon>Agaricomycotina</taxon>
        <taxon>Agaricomycetes</taxon>
        <taxon>Agaricomycetidae</taxon>
        <taxon>Agaricales</taxon>
        <taxon>Agaricineae</taxon>
        <taxon>Psathyrellaceae</taxon>
        <taxon>Ephemerocybe</taxon>
    </lineage>
</organism>
<evidence type="ECO:0000256" key="1">
    <source>
        <dbReference type="SAM" id="MobiDB-lite"/>
    </source>
</evidence>